<protein>
    <recommendedName>
        <fullName evidence="1">non-specific serine/threonine protein kinase</fullName>
        <ecNumber evidence="1">2.7.11.1</ecNumber>
    </recommendedName>
</protein>
<keyword evidence="6" id="KW-0067">ATP-binding</keyword>
<evidence type="ECO:0000313" key="11">
    <source>
        <dbReference type="Proteomes" id="UP001318040"/>
    </source>
</evidence>
<dbReference type="RefSeq" id="XP_032832887.1">
    <property type="nucleotide sequence ID" value="XM_032976996.1"/>
</dbReference>
<evidence type="ECO:0000256" key="5">
    <source>
        <dbReference type="ARBA" id="ARBA00022777"/>
    </source>
</evidence>
<evidence type="ECO:0000259" key="10">
    <source>
        <dbReference type="PROSITE" id="PS50011"/>
    </source>
</evidence>
<dbReference type="Proteomes" id="UP001318040">
    <property type="component" value="Chromosome 61"/>
</dbReference>
<evidence type="ECO:0000256" key="7">
    <source>
        <dbReference type="ARBA" id="ARBA00047899"/>
    </source>
</evidence>
<dbReference type="PANTHER" id="PTHR24350">
    <property type="entry name" value="SERINE/THREONINE-PROTEIN KINASE IAL-RELATED"/>
    <property type="match status" value="1"/>
</dbReference>
<keyword evidence="3" id="KW-0808">Transferase</keyword>
<evidence type="ECO:0000256" key="2">
    <source>
        <dbReference type="ARBA" id="ARBA00022527"/>
    </source>
</evidence>
<dbReference type="InterPro" id="IPR030616">
    <property type="entry name" value="Aur-like"/>
</dbReference>
<feature type="compositionally biased region" description="Low complexity" evidence="9">
    <location>
        <begin position="66"/>
        <end position="88"/>
    </location>
</feature>
<dbReference type="SUPFAM" id="SSF56112">
    <property type="entry name" value="Protein kinase-like (PK-like)"/>
    <property type="match status" value="1"/>
</dbReference>
<feature type="domain" description="Protein kinase" evidence="10">
    <location>
        <begin position="1"/>
        <end position="88"/>
    </location>
</feature>
<feature type="region of interest" description="Disordered" evidence="9">
    <location>
        <begin position="57"/>
        <end position="238"/>
    </location>
</feature>
<name>A0AAJ7UAX7_PETMA</name>
<gene>
    <name evidence="12" type="primary">LOC116955728</name>
</gene>
<keyword evidence="5" id="KW-0418">Kinase</keyword>
<evidence type="ECO:0000256" key="4">
    <source>
        <dbReference type="ARBA" id="ARBA00022741"/>
    </source>
</evidence>
<feature type="compositionally biased region" description="Basic residues" evidence="9">
    <location>
        <begin position="138"/>
        <end position="150"/>
    </location>
</feature>
<keyword evidence="11" id="KW-1185">Reference proteome</keyword>
<proteinExistence type="predicted"/>
<comment type="catalytic activity">
    <reaction evidence="7">
        <text>L-threonyl-[protein] + ATP = O-phospho-L-threonyl-[protein] + ADP + H(+)</text>
        <dbReference type="Rhea" id="RHEA:46608"/>
        <dbReference type="Rhea" id="RHEA-COMP:11060"/>
        <dbReference type="Rhea" id="RHEA-COMP:11605"/>
        <dbReference type="ChEBI" id="CHEBI:15378"/>
        <dbReference type="ChEBI" id="CHEBI:30013"/>
        <dbReference type="ChEBI" id="CHEBI:30616"/>
        <dbReference type="ChEBI" id="CHEBI:61977"/>
        <dbReference type="ChEBI" id="CHEBI:456216"/>
        <dbReference type="EC" id="2.7.11.1"/>
    </reaction>
</comment>
<organism evidence="11 12">
    <name type="scientific">Petromyzon marinus</name>
    <name type="common">Sea lamprey</name>
    <dbReference type="NCBI Taxonomy" id="7757"/>
    <lineage>
        <taxon>Eukaryota</taxon>
        <taxon>Metazoa</taxon>
        <taxon>Chordata</taxon>
        <taxon>Craniata</taxon>
        <taxon>Vertebrata</taxon>
        <taxon>Cyclostomata</taxon>
        <taxon>Hyperoartia</taxon>
        <taxon>Petromyzontiformes</taxon>
        <taxon>Petromyzontidae</taxon>
        <taxon>Petromyzon</taxon>
    </lineage>
</organism>
<sequence>MSPEVASRGPHGTPADAWALGCAAYAMLVGRPPFQASAVPATLARVMLARFELPPTLSPAARDHPAPAAAARPRQAARPARRAGTPVPGRRRRRDDGRADGRSATSAGRRGVAGQRERHHDGAGGRRRRREGGAGARGGRRRQGGGRRRSERGCPFGRARGCCSTTSNGRLSAATREWCRRRQRWPHNDGAGGRRSSAARSGPVSGRPLPGSPRDPYQRARRPTVRWAAMSPGKVAAR</sequence>
<dbReference type="Gene3D" id="1.10.510.10">
    <property type="entry name" value="Transferase(Phosphotransferase) domain 1"/>
    <property type="match status" value="1"/>
</dbReference>
<evidence type="ECO:0000256" key="8">
    <source>
        <dbReference type="ARBA" id="ARBA00048679"/>
    </source>
</evidence>
<evidence type="ECO:0000256" key="1">
    <source>
        <dbReference type="ARBA" id="ARBA00012513"/>
    </source>
</evidence>
<accession>A0AAJ7UAX7</accession>
<dbReference type="PROSITE" id="PS50011">
    <property type="entry name" value="PROTEIN_KINASE_DOM"/>
    <property type="match status" value="1"/>
</dbReference>
<dbReference type="EC" id="2.7.11.1" evidence="1"/>
<dbReference type="AlphaFoldDB" id="A0AAJ7UAX7"/>
<evidence type="ECO:0000256" key="9">
    <source>
        <dbReference type="SAM" id="MobiDB-lite"/>
    </source>
</evidence>
<evidence type="ECO:0000256" key="6">
    <source>
        <dbReference type="ARBA" id="ARBA00022840"/>
    </source>
</evidence>
<evidence type="ECO:0000256" key="3">
    <source>
        <dbReference type="ARBA" id="ARBA00022679"/>
    </source>
</evidence>
<reference evidence="12" key="1">
    <citation type="submission" date="2025-08" db="UniProtKB">
        <authorList>
            <consortium name="RefSeq"/>
        </authorList>
    </citation>
    <scope>IDENTIFICATION</scope>
    <source>
        <tissue evidence="12">Sperm</tissue>
    </source>
</reference>
<evidence type="ECO:0000313" key="12">
    <source>
        <dbReference type="RefSeq" id="XP_032832887.1"/>
    </source>
</evidence>
<comment type="catalytic activity">
    <reaction evidence="8">
        <text>L-seryl-[protein] + ATP = O-phospho-L-seryl-[protein] + ADP + H(+)</text>
        <dbReference type="Rhea" id="RHEA:17989"/>
        <dbReference type="Rhea" id="RHEA-COMP:9863"/>
        <dbReference type="Rhea" id="RHEA-COMP:11604"/>
        <dbReference type="ChEBI" id="CHEBI:15378"/>
        <dbReference type="ChEBI" id="CHEBI:29999"/>
        <dbReference type="ChEBI" id="CHEBI:30616"/>
        <dbReference type="ChEBI" id="CHEBI:83421"/>
        <dbReference type="ChEBI" id="CHEBI:456216"/>
        <dbReference type="EC" id="2.7.11.1"/>
    </reaction>
</comment>
<dbReference type="InterPro" id="IPR011009">
    <property type="entry name" value="Kinase-like_dom_sf"/>
</dbReference>
<dbReference type="InterPro" id="IPR000719">
    <property type="entry name" value="Prot_kinase_dom"/>
</dbReference>
<dbReference type="GO" id="GO:0004674">
    <property type="term" value="F:protein serine/threonine kinase activity"/>
    <property type="evidence" value="ECO:0007669"/>
    <property type="project" value="UniProtKB-KW"/>
</dbReference>
<dbReference type="KEGG" id="pmrn:116955728"/>
<feature type="compositionally biased region" description="Basic and acidic residues" evidence="9">
    <location>
        <begin position="115"/>
        <end position="124"/>
    </location>
</feature>
<dbReference type="GO" id="GO:0005524">
    <property type="term" value="F:ATP binding"/>
    <property type="evidence" value="ECO:0007669"/>
    <property type="project" value="UniProtKB-KW"/>
</dbReference>
<keyword evidence="2" id="KW-0723">Serine/threonine-protein kinase</keyword>
<keyword evidence="4" id="KW-0547">Nucleotide-binding</keyword>